<evidence type="ECO:0000313" key="8">
    <source>
        <dbReference type="EMBL" id="ASC71589.1"/>
    </source>
</evidence>
<proteinExistence type="predicted"/>
<dbReference type="PROSITE" id="PS50042">
    <property type="entry name" value="CNMP_BINDING_3"/>
    <property type="match status" value="1"/>
</dbReference>
<keyword evidence="2 5" id="KW-0812">Transmembrane</keyword>
<dbReference type="CDD" id="cd00038">
    <property type="entry name" value="CAP_ED"/>
    <property type="match status" value="1"/>
</dbReference>
<dbReference type="AlphaFoldDB" id="A0A1Z3HMQ7"/>
<dbReference type="InterPro" id="IPR002645">
    <property type="entry name" value="STAS_dom"/>
</dbReference>
<name>A0A1Z3HMQ7_9CYAN</name>
<feature type="transmembrane region" description="Helical" evidence="5">
    <location>
        <begin position="192"/>
        <end position="214"/>
    </location>
</feature>
<dbReference type="InterPro" id="IPR000595">
    <property type="entry name" value="cNMP-bd_dom"/>
</dbReference>
<dbReference type="RefSeq" id="WP_202978880.1">
    <property type="nucleotide sequence ID" value="NZ_CP021983.2"/>
</dbReference>
<protein>
    <submittedName>
        <fullName evidence="8">Sulfate permease</fullName>
    </submittedName>
</protein>
<evidence type="ECO:0000256" key="1">
    <source>
        <dbReference type="ARBA" id="ARBA00004141"/>
    </source>
</evidence>
<reference evidence="8 9" key="1">
    <citation type="journal article" date="2016" name="Biochim. Biophys. Acta">
        <title>Characterization of red-shifted phycobilisomes isolated from the chlorophyll f-containing cyanobacterium Halomicronema hongdechloris.</title>
        <authorList>
            <person name="Li Y."/>
            <person name="Lin Y."/>
            <person name="Garvey C.J."/>
            <person name="Birch D."/>
            <person name="Corkery R.W."/>
            <person name="Loughlin P.C."/>
            <person name="Scheer H."/>
            <person name="Willows R.D."/>
            <person name="Chen M."/>
        </authorList>
    </citation>
    <scope>NUCLEOTIDE SEQUENCE [LARGE SCALE GENOMIC DNA]</scope>
    <source>
        <strain evidence="8 9">C2206</strain>
    </source>
</reference>
<dbReference type="InterPro" id="IPR011547">
    <property type="entry name" value="SLC26A/SulP_dom"/>
</dbReference>
<evidence type="ECO:0000256" key="4">
    <source>
        <dbReference type="ARBA" id="ARBA00023136"/>
    </source>
</evidence>
<dbReference type="Gene3D" id="2.60.120.10">
    <property type="entry name" value="Jelly Rolls"/>
    <property type="match status" value="1"/>
</dbReference>
<dbReference type="SUPFAM" id="SSF51206">
    <property type="entry name" value="cAMP-binding domain-like"/>
    <property type="match status" value="1"/>
</dbReference>
<sequence length="749" mass="81597">MALPVTLEHSPPSHALAPVFDELQPSRLFPSLTAGLVTGVIGVFRGISYAALIFSGALSGYLSLGVGMAVFSTAIVSIVVALASSLPGMIATPLAAPTAILALLAGQIARQLQGTVSSEVILVTVLAAIAVSSLVTGAVLWLLGRFQLGRKIRFIPYPVVGGFMAGTGWLLVDGSIQVTADFALSLDTLPQLLTPAFLSHWGCALAFALGLMLLSWRYQHFLVMPAALLASIGVFYAALWVVQVSPTEARQAGWLLGPFPEGGLWHPLTLSSLSQVQWPAVLDHWGLVGSVAVVSLLSLMLSNSGIELVVGRDLDLDTELESVGMANLASGITTGMAGNQALPSTLLVYKINACNRLSGIVCAIVCFVVLQLGASFLAYFPKPVLGALLLYLGLSLLIQWIYRAWFKLSWRDYAIVIIMLVAINALGFLQGVVLGFVLAVILFMVDYSYLDVAKQVTSGATTFSNVRRSPRQRQWLQDRGEQIFILELRGYVFFGTANYVLDQVRQRLEAEDKPAPSWIVISFGQVDGLDASGVLSFMKILKIARQRQLTVVYTGLTPAVEGQLRQGEMAWWMKTAARSLPIWIGGWSGVRTNCCWRPPSMNPPAPIETQLEELFLSRDRIPQFMAYLKHDPVDAGHVLFTQENSDRLYFIESGQVSVLLELPDGHTRRLETHTQGHVLGEMRFYGKPPLSTAVVTDLPTSLYYLERSAFDAMQQEAPELAHAVQTYLARLLCDSLLRREQQLRVIAAA</sequence>
<dbReference type="PANTHER" id="PTHR43310">
    <property type="entry name" value="SULFATE TRANSPORTER YBAR-RELATED"/>
    <property type="match status" value="1"/>
</dbReference>
<keyword evidence="4 5" id="KW-0472">Membrane</keyword>
<dbReference type="Pfam" id="PF00027">
    <property type="entry name" value="cNMP_binding"/>
    <property type="match status" value="1"/>
</dbReference>
<dbReference type="Pfam" id="PF01740">
    <property type="entry name" value="STAS"/>
    <property type="match status" value="1"/>
</dbReference>
<dbReference type="SUPFAM" id="SSF52091">
    <property type="entry name" value="SpoIIaa-like"/>
    <property type="match status" value="1"/>
</dbReference>
<evidence type="ECO:0000256" key="2">
    <source>
        <dbReference type="ARBA" id="ARBA00022692"/>
    </source>
</evidence>
<feature type="domain" description="STAS" evidence="7">
    <location>
        <begin position="481"/>
        <end position="565"/>
    </location>
</feature>
<dbReference type="Proteomes" id="UP000191901">
    <property type="component" value="Chromosome"/>
</dbReference>
<gene>
    <name evidence="8" type="ORF">XM38_025410</name>
</gene>
<keyword evidence="3 5" id="KW-1133">Transmembrane helix</keyword>
<dbReference type="Gene3D" id="3.30.750.24">
    <property type="entry name" value="STAS domain"/>
    <property type="match status" value="1"/>
</dbReference>
<comment type="subcellular location">
    <subcellularLocation>
        <location evidence="1">Membrane</location>
        <topology evidence="1">Multi-pass membrane protein</topology>
    </subcellularLocation>
</comment>
<evidence type="ECO:0000313" key="9">
    <source>
        <dbReference type="Proteomes" id="UP000191901"/>
    </source>
</evidence>
<feature type="transmembrane region" description="Helical" evidence="5">
    <location>
        <begin position="32"/>
        <end position="54"/>
    </location>
</feature>
<dbReference type="InterPro" id="IPR036513">
    <property type="entry name" value="STAS_dom_sf"/>
</dbReference>
<feature type="transmembrane region" description="Helical" evidence="5">
    <location>
        <begin position="414"/>
        <end position="445"/>
    </location>
</feature>
<feature type="transmembrane region" description="Helical" evidence="5">
    <location>
        <begin position="384"/>
        <end position="402"/>
    </location>
</feature>
<accession>A0A1Z3HMQ7</accession>
<feature type="transmembrane region" description="Helical" evidence="5">
    <location>
        <begin position="221"/>
        <end position="242"/>
    </location>
</feature>
<feature type="domain" description="Cyclic nucleotide-binding" evidence="6">
    <location>
        <begin position="637"/>
        <end position="713"/>
    </location>
</feature>
<dbReference type="CDD" id="cd07042">
    <property type="entry name" value="STAS_SulP_like_sulfate_transporter"/>
    <property type="match status" value="1"/>
</dbReference>
<dbReference type="Pfam" id="PF00916">
    <property type="entry name" value="Sulfate_transp"/>
    <property type="match status" value="1"/>
</dbReference>
<feature type="transmembrane region" description="Helical" evidence="5">
    <location>
        <begin position="121"/>
        <end position="142"/>
    </location>
</feature>
<feature type="transmembrane region" description="Helical" evidence="5">
    <location>
        <begin position="357"/>
        <end position="378"/>
    </location>
</feature>
<dbReference type="PANTHER" id="PTHR43310:SF2">
    <property type="entry name" value="SLC26A_SULP TRANSPORTER DOMAIN-CONTAINING PROTEIN"/>
    <property type="match status" value="1"/>
</dbReference>
<dbReference type="InterPro" id="IPR018490">
    <property type="entry name" value="cNMP-bd_dom_sf"/>
</dbReference>
<dbReference type="PROSITE" id="PS50801">
    <property type="entry name" value="STAS"/>
    <property type="match status" value="1"/>
</dbReference>
<dbReference type="InterPro" id="IPR014710">
    <property type="entry name" value="RmlC-like_jellyroll"/>
</dbReference>
<feature type="transmembrane region" description="Helical" evidence="5">
    <location>
        <begin position="154"/>
        <end position="172"/>
    </location>
</feature>
<evidence type="ECO:0000256" key="5">
    <source>
        <dbReference type="SAM" id="Phobius"/>
    </source>
</evidence>
<dbReference type="GO" id="GO:0016020">
    <property type="term" value="C:membrane"/>
    <property type="evidence" value="ECO:0007669"/>
    <property type="project" value="UniProtKB-SubCell"/>
</dbReference>
<dbReference type="InterPro" id="IPR052706">
    <property type="entry name" value="Membrane-Transporter-like"/>
</dbReference>
<keyword evidence="9" id="KW-1185">Reference proteome</keyword>
<evidence type="ECO:0000259" key="6">
    <source>
        <dbReference type="PROSITE" id="PS50042"/>
    </source>
</evidence>
<dbReference type="KEGG" id="hhg:XM38_025410"/>
<dbReference type="SMART" id="SM00100">
    <property type="entry name" value="cNMP"/>
    <property type="match status" value="1"/>
</dbReference>
<feature type="transmembrane region" description="Helical" evidence="5">
    <location>
        <begin position="60"/>
        <end position="83"/>
    </location>
</feature>
<evidence type="ECO:0000259" key="7">
    <source>
        <dbReference type="PROSITE" id="PS50801"/>
    </source>
</evidence>
<organism evidence="8 9">
    <name type="scientific">Halomicronema hongdechloris C2206</name>
    <dbReference type="NCBI Taxonomy" id="1641165"/>
    <lineage>
        <taxon>Bacteria</taxon>
        <taxon>Bacillati</taxon>
        <taxon>Cyanobacteriota</taxon>
        <taxon>Cyanophyceae</taxon>
        <taxon>Nodosilineales</taxon>
        <taxon>Nodosilineaceae</taxon>
        <taxon>Halomicronema</taxon>
    </lineage>
</organism>
<evidence type="ECO:0000256" key="3">
    <source>
        <dbReference type="ARBA" id="ARBA00022989"/>
    </source>
</evidence>
<dbReference type="EMBL" id="CP021983">
    <property type="protein sequence ID" value="ASC71589.1"/>
    <property type="molecule type" value="Genomic_DNA"/>
</dbReference>
<feature type="transmembrane region" description="Helical" evidence="5">
    <location>
        <begin position="284"/>
        <end position="302"/>
    </location>
</feature>